<dbReference type="Pfam" id="PF02350">
    <property type="entry name" value="Epimerase_2"/>
    <property type="match status" value="1"/>
</dbReference>
<evidence type="ECO:0000259" key="1">
    <source>
        <dbReference type="Pfam" id="PF02350"/>
    </source>
</evidence>
<dbReference type="InterPro" id="IPR003331">
    <property type="entry name" value="UDP_GlcNAc_Epimerase_2_dom"/>
</dbReference>
<name>A0ABS8G4S8_9ALTE</name>
<dbReference type="GO" id="GO:0016798">
    <property type="term" value="F:hydrolase activity, acting on glycosyl bonds"/>
    <property type="evidence" value="ECO:0007669"/>
    <property type="project" value="UniProtKB-KW"/>
</dbReference>
<proteinExistence type="predicted"/>
<evidence type="ECO:0000313" key="3">
    <source>
        <dbReference type="Proteomes" id="UP001520878"/>
    </source>
</evidence>
<organism evidence="2 3">
    <name type="scientific">Fluctibacter halophilus</name>
    <dbReference type="NCBI Taxonomy" id="226011"/>
    <lineage>
        <taxon>Bacteria</taxon>
        <taxon>Pseudomonadati</taxon>
        <taxon>Pseudomonadota</taxon>
        <taxon>Gammaproteobacteria</taxon>
        <taxon>Alteromonadales</taxon>
        <taxon>Alteromonadaceae</taxon>
        <taxon>Fluctibacter</taxon>
    </lineage>
</organism>
<dbReference type="InterPro" id="IPR020004">
    <property type="entry name" value="UDP-GlcNAc_Epase"/>
</dbReference>
<dbReference type="Gene3D" id="3.40.50.2000">
    <property type="entry name" value="Glycogen Phosphorylase B"/>
    <property type="match status" value="2"/>
</dbReference>
<keyword evidence="3" id="KW-1185">Reference proteome</keyword>
<accession>A0ABS8G4S8</accession>
<dbReference type="RefSeq" id="WP_229157037.1">
    <property type="nucleotide sequence ID" value="NZ_JAJEWP010000001.1"/>
</dbReference>
<sequence>MHDTKKILAVTGIRSEYDILFPVIDGLRQSPDFDVEVVVCGAHLSAQHGDTQTKILEDGFVIADRIDSLYATERLTQRPKGISALISGLSQTVERVKPDFLLVVGDREESIATALVGNYMDVLVAHIGGGDPVFGNADDPVRMAVSKLAHIHFATAEPYAENLHRLGEEAHRICFSGTPGLDNIVNEPHIGLDKVSDFIGTALHDYVVVLKHPLSSEQADAAAQMRVTLQAVSSFCQQHHFKAVVIQSNSDPGANAMAEVTQSFRSDACVFCHTLPREIFVNLMRHAKVLIGNSSMGILEAPTYGLPVVNVGHRQQGRLNAGNVEFVEYDVGLIQSAIQKAALDGAYRETIKQIRSPYGDGHAAQRIVDFLSAIERKDFAKWHMKRQLVG</sequence>
<dbReference type="NCBIfam" id="TIGR03568">
    <property type="entry name" value="NeuC_NnaA"/>
    <property type="match status" value="1"/>
</dbReference>
<dbReference type="Proteomes" id="UP001520878">
    <property type="component" value="Unassembled WGS sequence"/>
</dbReference>
<keyword evidence="2" id="KW-0378">Hydrolase</keyword>
<dbReference type="PANTHER" id="PTHR43174">
    <property type="entry name" value="UDP-N-ACETYLGLUCOSAMINE 2-EPIMERASE"/>
    <property type="match status" value="1"/>
</dbReference>
<feature type="domain" description="UDP-N-acetylglucosamine 2-epimerase" evidence="1">
    <location>
        <begin position="27"/>
        <end position="371"/>
    </location>
</feature>
<reference evidence="2 3" key="1">
    <citation type="submission" date="2021-10" db="EMBL/GenBank/DDBJ databases">
        <title>Draft genome of Aestuariibacter halophilus JC2043.</title>
        <authorList>
            <person name="Emsley S.A."/>
            <person name="Pfannmuller K.M."/>
            <person name="Ushijima B."/>
            <person name="Saw J.H."/>
            <person name="Videau P."/>
        </authorList>
    </citation>
    <scope>NUCLEOTIDE SEQUENCE [LARGE SCALE GENOMIC DNA]</scope>
    <source>
        <strain evidence="2 3">JC2043</strain>
    </source>
</reference>
<protein>
    <submittedName>
        <fullName evidence="2">UDP-N-acetylglucosamine 2-epimerase</fullName>
        <ecNumber evidence="2">3.2.1.183</ecNumber>
    </submittedName>
</protein>
<dbReference type="SUPFAM" id="SSF53756">
    <property type="entry name" value="UDP-Glycosyltransferase/glycogen phosphorylase"/>
    <property type="match status" value="1"/>
</dbReference>
<gene>
    <name evidence="2" type="primary">neuC</name>
    <name evidence="2" type="ORF">LJ739_02570</name>
</gene>
<evidence type="ECO:0000313" key="2">
    <source>
        <dbReference type="EMBL" id="MCC2615126.1"/>
    </source>
</evidence>
<keyword evidence="2" id="KW-0326">Glycosidase</keyword>
<dbReference type="EMBL" id="JAJEWP010000001">
    <property type="protein sequence ID" value="MCC2615126.1"/>
    <property type="molecule type" value="Genomic_DNA"/>
</dbReference>
<dbReference type="EC" id="3.2.1.183" evidence="2"/>
<comment type="caution">
    <text evidence="2">The sequence shown here is derived from an EMBL/GenBank/DDBJ whole genome shotgun (WGS) entry which is preliminary data.</text>
</comment>
<dbReference type="InterPro" id="IPR029767">
    <property type="entry name" value="WecB-like"/>
</dbReference>
<dbReference type="PANTHER" id="PTHR43174:SF3">
    <property type="entry name" value="UDP-N-ACETYLGLUCOSAMINE 2-EPIMERASE"/>
    <property type="match status" value="1"/>
</dbReference>